<feature type="non-terminal residue" evidence="1">
    <location>
        <position position="1"/>
    </location>
</feature>
<dbReference type="Proteomes" id="UP000237347">
    <property type="component" value="Unassembled WGS sequence"/>
</dbReference>
<accession>A0AAW0LBU8</accession>
<dbReference type="AlphaFoldDB" id="A0AAW0LBU8"/>
<dbReference type="EMBL" id="PKMF04000117">
    <property type="protein sequence ID" value="KAK7849138.1"/>
    <property type="molecule type" value="Genomic_DNA"/>
</dbReference>
<keyword evidence="2" id="KW-1185">Reference proteome</keyword>
<sequence>LLHLHLRNSYSENTILHTSLYVIHLSILRQPELPQELAATALHSMPLVHPVIFNLNLHFLLLKPRKISLENVGFWGLFPVDFGVDKSIIFRENSGKEAESEEANGKLLRWPPKKLGMIDILVREY</sequence>
<evidence type="ECO:0000313" key="2">
    <source>
        <dbReference type="Proteomes" id="UP000237347"/>
    </source>
</evidence>
<reference evidence="1 2" key="1">
    <citation type="journal article" date="2018" name="Sci. Data">
        <title>The draft genome sequence of cork oak.</title>
        <authorList>
            <person name="Ramos A.M."/>
            <person name="Usie A."/>
            <person name="Barbosa P."/>
            <person name="Barros P.M."/>
            <person name="Capote T."/>
            <person name="Chaves I."/>
            <person name="Simoes F."/>
            <person name="Abreu I."/>
            <person name="Carrasquinho I."/>
            <person name="Faro C."/>
            <person name="Guimaraes J.B."/>
            <person name="Mendonca D."/>
            <person name="Nobrega F."/>
            <person name="Rodrigues L."/>
            <person name="Saibo N.J.M."/>
            <person name="Varela M.C."/>
            <person name="Egas C."/>
            <person name="Matos J."/>
            <person name="Miguel C.M."/>
            <person name="Oliveira M.M."/>
            <person name="Ricardo C.P."/>
            <person name="Goncalves S."/>
        </authorList>
    </citation>
    <scope>NUCLEOTIDE SEQUENCE [LARGE SCALE GENOMIC DNA]</scope>
    <source>
        <strain evidence="2">cv. HL8</strain>
    </source>
</reference>
<organism evidence="1 2">
    <name type="scientific">Quercus suber</name>
    <name type="common">Cork oak</name>
    <dbReference type="NCBI Taxonomy" id="58331"/>
    <lineage>
        <taxon>Eukaryota</taxon>
        <taxon>Viridiplantae</taxon>
        <taxon>Streptophyta</taxon>
        <taxon>Embryophyta</taxon>
        <taxon>Tracheophyta</taxon>
        <taxon>Spermatophyta</taxon>
        <taxon>Magnoliopsida</taxon>
        <taxon>eudicotyledons</taxon>
        <taxon>Gunneridae</taxon>
        <taxon>Pentapetalae</taxon>
        <taxon>rosids</taxon>
        <taxon>fabids</taxon>
        <taxon>Fagales</taxon>
        <taxon>Fagaceae</taxon>
        <taxon>Quercus</taxon>
    </lineage>
</organism>
<comment type="caution">
    <text evidence="1">The sequence shown here is derived from an EMBL/GenBank/DDBJ whole genome shotgun (WGS) entry which is preliminary data.</text>
</comment>
<name>A0AAW0LBU8_QUESU</name>
<protein>
    <submittedName>
        <fullName evidence="1">Uncharacterized protein</fullName>
    </submittedName>
</protein>
<gene>
    <name evidence="1" type="ORF">CFP56_003406</name>
</gene>
<proteinExistence type="predicted"/>
<evidence type="ECO:0000313" key="1">
    <source>
        <dbReference type="EMBL" id="KAK7849138.1"/>
    </source>
</evidence>